<organism evidence="3 4">
    <name type="scientific">Herpetosiphon geysericola</name>
    <dbReference type="NCBI Taxonomy" id="70996"/>
    <lineage>
        <taxon>Bacteria</taxon>
        <taxon>Bacillati</taxon>
        <taxon>Chloroflexota</taxon>
        <taxon>Chloroflexia</taxon>
        <taxon>Herpetosiphonales</taxon>
        <taxon>Herpetosiphonaceae</taxon>
        <taxon>Herpetosiphon</taxon>
    </lineage>
</organism>
<dbReference type="Pfam" id="PF13424">
    <property type="entry name" value="TPR_12"/>
    <property type="match status" value="1"/>
</dbReference>
<evidence type="ECO:0000256" key="1">
    <source>
        <dbReference type="SAM" id="Coils"/>
    </source>
</evidence>
<dbReference type="Pfam" id="PF13401">
    <property type="entry name" value="AAA_22"/>
    <property type="match status" value="1"/>
</dbReference>
<keyword evidence="4" id="KW-1185">Reference proteome</keyword>
<evidence type="ECO:0000259" key="2">
    <source>
        <dbReference type="Pfam" id="PF13401"/>
    </source>
</evidence>
<protein>
    <recommendedName>
        <fullName evidence="2">ORC1/DEAH AAA+ ATPase domain-containing protein</fullName>
    </recommendedName>
</protein>
<dbReference type="Gene3D" id="1.25.40.10">
    <property type="entry name" value="Tetratricopeptide repeat domain"/>
    <property type="match status" value="1"/>
</dbReference>
<feature type="coiled-coil region" evidence="1">
    <location>
        <begin position="699"/>
        <end position="762"/>
    </location>
</feature>
<dbReference type="PANTHER" id="PTHR47691:SF3">
    <property type="entry name" value="HTH-TYPE TRANSCRIPTIONAL REGULATOR RV0890C-RELATED"/>
    <property type="match status" value="1"/>
</dbReference>
<dbReference type="SUPFAM" id="SSF52540">
    <property type="entry name" value="P-loop containing nucleoside triphosphate hydrolases"/>
    <property type="match status" value="1"/>
</dbReference>
<dbReference type="RefSeq" id="WP_054533905.1">
    <property type="nucleotide sequence ID" value="NZ_LGKP01000013.1"/>
</dbReference>
<dbReference type="Gene3D" id="3.40.50.300">
    <property type="entry name" value="P-loop containing nucleotide triphosphate hydrolases"/>
    <property type="match status" value="1"/>
</dbReference>
<dbReference type="PANTHER" id="PTHR47691">
    <property type="entry name" value="REGULATOR-RELATED"/>
    <property type="match status" value="1"/>
</dbReference>
<dbReference type="InterPro" id="IPR049945">
    <property type="entry name" value="AAA_22"/>
</dbReference>
<keyword evidence="1" id="KW-0175">Coiled coil</keyword>
<dbReference type="PATRIC" id="fig|70996.4.peg.823"/>
<comment type="caution">
    <text evidence="3">The sequence shown here is derived from an EMBL/GenBank/DDBJ whole genome shotgun (WGS) entry which is preliminary data.</text>
</comment>
<dbReference type="SUPFAM" id="SSF48452">
    <property type="entry name" value="TPR-like"/>
    <property type="match status" value="1"/>
</dbReference>
<dbReference type="InterPro" id="IPR027417">
    <property type="entry name" value="P-loop_NTPase"/>
</dbReference>
<dbReference type="SMART" id="SM00028">
    <property type="entry name" value="TPR"/>
    <property type="match status" value="3"/>
</dbReference>
<name>A0A0P6XZ32_9CHLR</name>
<dbReference type="AlphaFoldDB" id="A0A0P6XZ32"/>
<dbReference type="GO" id="GO:0016887">
    <property type="term" value="F:ATP hydrolysis activity"/>
    <property type="evidence" value="ECO:0007669"/>
    <property type="project" value="InterPro"/>
</dbReference>
<dbReference type="OrthoDB" id="978216at2"/>
<gene>
    <name evidence="3" type="ORF">SE18_07970</name>
</gene>
<feature type="domain" description="ORC1/DEAH AAA+ ATPase" evidence="2">
    <location>
        <begin position="150"/>
        <end position="253"/>
    </location>
</feature>
<evidence type="ECO:0000313" key="4">
    <source>
        <dbReference type="Proteomes" id="UP000050277"/>
    </source>
</evidence>
<reference evidence="3 4" key="1">
    <citation type="submission" date="2015-07" db="EMBL/GenBank/DDBJ databases">
        <title>Whole genome sequence of Herpetosiphon geysericola DSM 7119.</title>
        <authorList>
            <person name="Hemp J."/>
            <person name="Ward L.M."/>
            <person name="Pace L.A."/>
            <person name="Fischer W.W."/>
        </authorList>
    </citation>
    <scope>NUCLEOTIDE SEQUENCE [LARGE SCALE GENOMIC DNA]</scope>
    <source>
        <strain evidence="3 4">DSM 7119</strain>
    </source>
</reference>
<dbReference type="InterPro" id="IPR019734">
    <property type="entry name" value="TPR_rpt"/>
</dbReference>
<accession>A0A0P6XZ32</accession>
<proteinExistence type="predicted"/>
<dbReference type="Proteomes" id="UP000050277">
    <property type="component" value="Unassembled WGS sequence"/>
</dbReference>
<evidence type="ECO:0000313" key="3">
    <source>
        <dbReference type="EMBL" id="KPL90139.1"/>
    </source>
</evidence>
<dbReference type="STRING" id="70996.SE18_07970"/>
<sequence>MKTDLSLQWTPTNIQTLLQNPQRLLQHAQWQSAIQHFGGLNGFYQYLRSLRLNERQLNLLTVITAYPRASVSEYCEHLHIHAATFHRHQRDLWQTLSTQLTSEAPLKQAQPTPAMQLRPQKRSQLPHPLTHLIGRAQEIAFIHNLLQHTVRLITLTGIGGIGKTRLAIELAHELEAERTQKIFFCSFVDILNPEAALPFLARQLGLNDNPQSDDLIELLAEYFSEQPSILILDNLEHILGIAPLLSRLLRQTSSLKMIVTSRVRLNLYGEHVLPIQSLSVADPQIQLALSDIDNFDSLRLFISRAQAINPFFQIDQHTLAQIQAICHKLDGIPLALEFAAGHCNQLTTTEIINGLNKRFELLTNSTNDAEARHQTLYATLDWSYQLLEPETQAFFNQLGIFQAPWDSELCYALFPQFTQAYVDQQLATLLEHQLLKRFTLNNASAYMMLETIRDYAQQKLDSVQNLVIIQQSIINYLHDYLQVNPYADSNKEDWIEQIQFYYPHIVQILDWLDQSGYDHRLAEIVYAIIPYWLKKNYFKAGLDWCKKIIDANNDQYDLIYAKILYYFTIFHGYYWNSVMDDFYILDKYLETSIKITKNYLNEELFIAESYNRLGIIHSLHNNDIAFNNWRRSIEVFKKYSRHIDVGRVYNNMANVFRLDGRPEKSLLIYQKAIDAFRLANDYKKLSIALGNYAASLQAVNRIDEAIEALNEALAHTKANNDLQAMTLNLMYLFDVFWVTKQKSAAAAVLEEAKANVRILRNRYFDHWIDQSEQRLAELNQQGS</sequence>
<dbReference type="EMBL" id="LGKP01000013">
    <property type="protein sequence ID" value="KPL90139.1"/>
    <property type="molecule type" value="Genomic_DNA"/>
</dbReference>
<dbReference type="InterPro" id="IPR011990">
    <property type="entry name" value="TPR-like_helical_dom_sf"/>
</dbReference>